<sequence length="73" mass="8094">MTAPVAELRIDWAACDGRGHCAELLPELLLADDHGFPVVRDGGRRVRVPAELLSRAREAERLCPVLALRLSRH</sequence>
<dbReference type="SUPFAM" id="SSF54862">
    <property type="entry name" value="4Fe-4S ferredoxins"/>
    <property type="match status" value="1"/>
</dbReference>
<evidence type="ECO:0000313" key="2">
    <source>
        <dbReference type="Proteomes" id="UP001589748"/>
    </source>
</evidence>
<name>A0ABV5LP49_9ACTN</name>
<dbReference type="EMBL" id="JBHMDM010000001">
    <property type="protein sequence ID" value="MFB9375874.1"/>
    <property type="molecule type" value="Genomic_DNA"/>
</dbReference>
<gene>
    <name evidence="1" type="ORF">ACFFVI_02725</name>
</gene>
<accession>A0ABV5LP49</accession>
<organism evidence="1 2">
    <name type="scientific">Kineococcus gynurae</name>
    <dbReference type="NCBI Taxonomy" id="452979"/>
    <lineage>
        <taxon>Bacteria</taxon>
        <taxon>Bacillati</taxon>
        <taxon>Actinomycetota</taxon>
        <taxon>Actinomycetes</taxon>
        <taxon>Kineosporiales</taxon>
        <taxon>Kineosporiaceae</taxon>
        <taxon>Kineococcus</taxon>
    </lineage>
</organism>
<proteinExistence type="predicted"/>
<evidence type="ECO:0000313" key="1">
    <source>
        <dbReference type="EMBL" id="MFB9375874.1"/>
    </source>
</evidence>
<dbReference type="Pfam" id="PF13459">
    <property type="entry name" value="Fer4_15"/>
    <property type="match status" value="1"/>
</dbReference>
<dbReference type="RefSeq" id="WP_380139773.1">
    <property type="nucleotide sequence ID" value="NZ_JBHLUI010000012.1"/>
</dbReference>
<reference evidence="1 2" key="1">
    <citation type="submission" date="2024-09" db="EMBL/GenBank/DDBJ databases">
        <authorList>
            <person name="Sun Q."/>
            <person name="Mori K."/>
        </authorList>
    </citation>
    <scope>NUCLEOTIDE SEQUENCE [LARGE SCALE GENOMIC DNA]</scope>
    <source>
        <strain evidence="1 2">TISTR 1856</strain>
    </source>
</reference>
<keyword evidence="2" id="KW-1185">Reference proteome</keyword>
<protein>
    <submittedName>
        <fullName evidence="1">Ferredoxin</fullName>
    </submittedName>
</protein>
<dbReference type="Proteomes" id="UP001589748">
    <property type="component" value="Unassembled WGS sequence"/>
</dbReference>
<dbReference type="Gene3D" id="3.30.70.20">
    <property type="match status" value="1"/>
</dbReference>
<comment type="caution">
    <text evidence="1">The sequence shown here is derived from an EMBL/GenBank/DDBJ whole genome shotgun (WGS) entry which is preliminary data.</text>
</comment>